<dbReference type="Proteomes" id="UP000191812">
    <property type="component" value="Unassembled WGS sequence"/>
</dbReference>
<comment type="caution">
    <text evidence="1">The sequence shown here is derived from an EMBL/GenBank/DDBJ whole genome shotgun (WGS) entry which is preliminary data.</text>
</comment>
<name>A0ABP2BFF1_9HYPH</name>
<keyword evidence="2" id="KW-1185">Reference proteome</keyword>
<organism evidence="1 2">
    <name type="scientific">Agrobacterium genomosp. 13 str. CFBP 6927</name>
    <dbReference type="NCBI Taxonomy" id="1183428"/>
    <lineage>
        <taxon>Bacteria</taxon>
        <taxon>Pseudomonadati</taxon>
        <taxon>Pseudomonadota</taxon>
        <taxon>Alphaproteobacteria</taxon>
        <taxon>Hyphomicrobiales</taxon>
        <taxon>Rhizobiaceae</taxon>
        <taxon>Rhizobium/Agrobacterium group</taxon>
        <taxon>Agrobacterium</taxon>
        <taxon>Agrobacterium tumefaciens complex</taxon>
    </lineage>
</organism>
<evidence type="ECO:0000313" key="2">
    <source>
        <dbReference type="Proteomes" id="UP000191812"/>
    </source>
</evidence>
<protein>
    <submittedName>
        <fullName evidence="1">Uncharacterized protein</fullName>
    </submittedName>
</protein>
<accession>A0ABP2BFF1</accession>
<sequence length="70" mass="7653">MAFCGHVAITRRHPGLDPGSSVIKSLIAKDLFTAQTRRGWMPGQARHDGESFLTPSIKKGRAAFRDPAFS</sequence>
<dbReference type="EMBL" id="FBWH01000018">
    <property type="protein sequence ID" value="CUX26080.1"/>
    <property type="molecule type" value="Genomic_DNA"/>
</dbReference>
<gene>
    <name evidence="1" type="ORF">AGR13a_Cc250115</name>
</gene>
<evidence type="ECO:0000313" key="1">
    <source>
        <dbReference type="EMBL" id="CUX26080.1"/>
    </source>
</evidence>
<reference evidence="1 2" key="1">
    <citation type="submission" date="2016-01" db="EMBL/GenBank/DDBJ databases">
        <authorList>
            <person name="Regsiter A."/>
            <person name="william w."/>
        </authorList>
    </citation>
    <scope>NUCLEOTIDE SEQUENCE [LARGE SCALE GENOMIC DNA]</scope>
    <source>
        <strain evidence="1 2">CFBP 6927</strain>
    </source>
</reference>
<proteinExistence type="predicted"/>